<comment type="function">
    <text evidence="8">Essential cell division protein.</text>
</comment>
<proteinExistence type="inferred from homology"/>
<dbReference type="InterPro" id="IPR050487">
    <property type="entry name" value="FtsQ_DivIB"/>
</dbReference>
<dbReference type="PANTHER" id="PTHR37820:SF1">
    <property type="entry name" value="CELL DIVISION PROTEIN FTSQ"/>
    <property type="match status" value="1"/>
</dbReference>
<evidence type="ECO:0000256" key="7">
    <source>
        <dbReference type="ARBA" id="ARBA00023306"/>
    </source>
</evidence>
<evidence type="ECO:0000256" key="5">
    <source>
        <dbReference type="ARBA" id="ARBA00022989"/>
    </source>
</evidence>
<dbReference type="InterPro" id="IPR034746">
    <property type="entry name" value="POTRA"/>
</dbReference>
<dbReference type="GO" id="GO:0032153">
    <property type="term" value="C:cell division site"/>
    <property type="evidence" value="ECO:0007669"/>
    <property type="project" value="UniProtKB-UniRule"/>
</dbReference>
<evidence type="ECO:0000256" key="3">
    <source>
        <dbReference type="ARBA" id="ARBA00022618"/>
    </source>
</evidence>
<dbReference type="Pfam" id="PF08478">
    <property type="entry name" value="POTRA_1"/>
    <property type="match status" value="1"/>
</dbReference>
<feature type="transmembrane region" description="Helical" evidence="8">
    <location>
        <begin position="6"/>
        <end position="27"/>
    </location>
</feature>
<accession>A0A160PV05</accession>
<keyword evidence="5 8" id="KW-1133">Transmembrane helix</keyword>
<comment type="subcellular location">
    <subcellularLocation>
        <location evidence="8">Cell membrane</location>
        <topology evidence="8">Single-pass type II membrane protein</topology>
    </subcellularLocation>
    <subcellularLocation>
        <location evidence="1">Membrane</location>
    </subcellularLocation>
    <text evidence="8">Localizes to the division septum.</text>
</comment>
<gene>
    <name evidence="8 10" type="primary">ftsQ</name>
    <name evidence="10" type="ORF">N24_2228</name>
</gene>
<dbReference type="PROSITE" id="PS51779">
    <property type="entry name" value="POTRA"/>
    <property type="match status" value="1"/>
</dbReference>
<keyword evidence="6 8" id="KW-0472">Membrane</keyword>
<evidence type="ECO:0000256" key="6">
    <source>
        <dbReference type="ARBA" id="ARBA00023136"/>
    </source>
</evidence>
<dbReference type="AlphaFoldDB" id="A0A160PV05"/>
<dbReference type="EMBL" id="AP017369">
    <property type="protein sequence ID" value="BAU96490.1"/>
    <property type="molecule type" value="Genomic_DNA"/>
</dbReference>
<dbReference type="Proteomes" id="UP000218244">
    <property type="component" value="Chromosome"/>
</dbReference>
<comment type="similarity">
    <text evidence="8">Belongs to the FtsQ/DivIB family. FtsQ subfamily.</text>
</comment>
<sequence>MNKKVIAIVVGVVVAVAAILGVVAWFVPILKVGTIEVTGATRTDPDQVVEVSGIVEGENLLRIDATSAGHNIVGLPWVKSVTVNRTLPSTVTVDLVEREPAVFVKRSDGDHIFDSEGKEILIGTPPVGTVEVSGTDEQNTEVFPAVIEVINAIKLQDAQMVENIQIVDAPDQFDISLKLNDGREIYWGSSENNHDKAVAMSTVLKREGQHWNISSPSMVTVR</sequence>
<dbReference type="GO" id="GO:0090529">
    <property type="term" value="P:cell septum assembly"/>
    <property type="evidence" value="ECO:0007669"/>
    <property type="project" value="InterPro"/>
</dbReference>
<dbReference type="InterPro" id="IPR013685">
    <property type="entry name" value="POTRA_FtsQ_type"/>
</dbReference>
<evidence type="ECO:0000313" key="10">
    <source>
        <dbReference type="EMBL" id="BAU96490.1"/>
    </source>
</evidence>
<dbReference type="RefSeq" id="WP_096457009.1">
    <property type="nucleotide sequence ID" value="NZ_AP017369.1"/>
</dbReference>
<keyword evidence="11" id="KW-1185">Reference proteome</keyword>
<dbReference type="KEGG" id="csur:N24_2228"/>
<evidence type="ECO:0000256" key="2">
    <source>
        <dbReference type="ARBA" id="ARBA00022475"/>
    </source>
</evidence>
<keyword evidence="4 8" id="KW-0812">Transmembrane</keyword>
<reference evidence="10 11" key="1">
    <citation type="submission" date="2016-02" db="EMBL/GenBank/DDBJ databases">
        <title>Corynebacterium glutamicum N24 whole genome sequencing project.</title>
        <authorList>
            <person name="Matsutani M."/>
            <person name="Nangtapong N."/>
            <person name="Yakushi T."/>
            <person name="Matsushita K."/>
        </authorList>
    </citation>
    <scope>NUCLEOTIDE SEQUENCE [LARGE SCALE GENOMIC DNA]</scope>
    <source>
        <strain evidence="10 11">N24</strain>
    </source>
</reference>
<organism evidence="10 11">
    <name type="scientific">Corynebacterium suranareeae</name>
    <dbReference type="NCBI Taxonomy" id="2506452"/>
    <lineage>
        <taxon>Bacteria</taxon>
        <taxon>Bacillati</taxon>
        <taxon>Actinomycetota</taxon>
        <taxon>Actinomycetes</taxon>
        <taxon>Mycobacteriales</taxon>
        <taxon>Corynebacteriaceae</taxon>
        <taxon>Corynebacterium</taxon>
    </lineage>
</organism>
<evidence type="ECO:0000256" key="8">
    <source>
        <dbReference type="HAMAP-Rule" id="MF_00911"/>
    </source>
</evidence>
<evidence type="ECO:0000313" key="11">
    <source>
        <dbReference type="Proteomes" id="UP000218244"/>
    </source>
</evidence>
<dbReference type="GO" id="GO:0005886">
    <property type="term" value="C:plasma membrane"/>
    <property type="evidence" value="ECO:0007669"/>
    <property type="project" value="UniProtKB-SubCell"/>
</dbReference>
<protein>
    <recommendedName>
        <fullName evidence="8">Cell division protein FtsQ</fullName>
    </recommendedName>
</protein>
<name>A0A160PV05_9CORY</name>
<feature type="domain" description="POTRA" evidence="9">
    <location>
        <begin position="30"/>
        <end position="98"/>
    </location>
</feature>
<keyword evidence="7 8" id="KW-0131">Cell cycle</keyword>
<dbReference type="GO" id="GO:0043093">
    <property type="term" value="P:FtsZ-dependent cytokinesis"/>
    <property type="evidence" value="ECO:0007669"/>
    <property type="project" value="UniProtKB-UniRule"/>
</dbReference>
<evidence type="ECO:0000256" key="1">
    <source>
        <dbReference type="ARBA" id="ARBA00004370"/>
    </source>
</evidence>
<keyword evidence="3 8" id="KW-0132">Cell division</keyword>
<evidence type="ECO:0000256" key="4">
    <source>
        <dbReference type="ARBA" id="ARBA00022692"/>
    </source>
</evidence>
<dbReference type="PANTHER" id="PTHR37820">
    <property type="entry name" value="CELL DIVISION PROTEIN DIVIB"/>
    <property type="match status" value="1"/>
</dbReference>
<dbReference type="Gene3D" id="3.10.20.310">
    <property type="entry name" value="membrane protein fhac"/>
    <property type="match status" value="1"/>
</dbReference>
<keyword evidence="2 8" id="KW-1003">Cell membrane</keyword>
<dbReference type="InterPro" id="IPR026579">
    <property type="entry name" value="FtsQ"/>
</dbReference>
<evidence type="ECO:0000259" key="9">
    <source>
        <dbReference type="PROSITE" id="PS51779"/>
    </source>
</evidence>
<dbReference type="HAMAP" id="MF_00911">
    <property type="entry name" value="FtsQ_subfam"/>
    <property type="match status" value="1"/>
</dbReference>